<evidence type="ECO:0000313" key="7">
    <source>
        <dbReference type="EMBL" id="CAI9267278.1"/>
    </source>
</evidence>
<dbReference type="GO" id="GO:0006355">
    <property type="term" value="P:regulation of DNA-templated transcription"/>
    <property type="evidence" value="ECO:0007669"/>
    <property type="project" value="UniProtKB-ARBA"/>
</dbReference>
<dbReference type="Pfam" id="PF00651">
    <property type="entry name" value="BTB"/>
    <property type="match status" value="1"/>
</dbReference>
<dbReference type="AlphaFoldDB" id="A0AA35VED0"/>
<gene>
    <name evidence="7" type="ORF">LSALG_LOCUS7774</name>
</gene>
<keyword evidence="3" id="KW-0863">Zinc-finger</keyword>
<protein>
    <recommendedName>
        <fullName evidence="6">BTB domain-containing protein</fullName>
    </recommendedName>
</protein>
<evidence type="ECO:0000256" key="2">
    <source>
        <dbReference type="ARBA" id="ARBA00022723"/>
    </source>
</evidence>
<evidence type="ECO:0000313" key="8">
    <source>
        <dbReference type="Proteomes" id="UP001177003"/>
    </source>
</evidence>
<dbReference type="GO" id="GO:0042542">
    <property type="term" value="P:response to hydrogen peroxide"/>
    <property type="evidence" value="ECO:0007669"/>
    <property type="project" value="UniProtKB-ARBA"/>
</dbReference>
<evidence type="ECO:0000256" key="1">
    <source>
        <dbReference type="ARBA" id="ARBA00004906"/>
    </source>
</evidence>
<feature type="domain" description="BTB" evidence="6">
    <location>
        <begin position="22"/>
        <end position="92"/>
    </location>
</feature>
<dbReference type="PROSITE" id="PS50097">
    <property type="entry name" value="BTB"/>
    <property type="match status" value="1"/>
</dbReference>
<accession>A0AA35VED0</accession>
<proteinExistence type="predicted"/>
<dbReference type="InterPro" id="IPR011333">
    <property type="entry name" value="SKP1/BTB/POZ_sf"/>
</dbReference>
<dbReference type="GO" id="GO:0009751">
    <property type="term" value="P:response to salicylic acid"/>
    <property type="evidence" value="ECO:0007669"/>
    <property type="project" value="UniProtKB-ARBA"/>
</dbReference>
<evidence type="ECO:0000256" key="3">
    <source>
        <dbReference type="ARBA" id="ARBA00022771"/>
    </source>
</evidence>
<dbReference type="Pfam" id="PF02135">
    <property type="entry name" value="zf-TAZ"/>
    <property type="match status" value="1"/>
</dbReference>
<dbReference type="InterPro" id="IPR000210">
    <property type="entry name" value="BTB/POZ_dom"/>
</dbReference>
<dbReference type="PANTHER" id="PTHR46287">
    <property type="entry name" value="BTB/POZ AND TAZ DOMAIN-CONTAINING PROTEIN 3-RELATED"/>
    <property type="match status" value="1"/>
</dbReference>
<dbReference type="EMBL" id="OX465077">
    <property type="protein sequence ID" value="CAI9267278.1"/>
    <property type="molecule type" value="Genomic_DNA"/>
</dbReference>
<organism evidence="7 8">
    <name type="scientific">Lactuca saligna</name>
    <name type="common">Willowleaf lettuce</name>
    <dbReference type="NCBI Taxonomy" id="75948"/>
    <lineage>
        <taxon>Eukaryota</taxon>
        <taxon>Viridiplantae</taxon>
        <taxon>Streptophyta</taxon>
        <taxon>Embryophyta</taxon>
        <taxon>Tracheophyta</taxon>
        <taxon>Spermatophyta</taxon>
        <taxon>Magnoliopsida</taxon>
        <taxon>eudicotyledons</taxon>
        <taxon>Gunneridae</taxon>
        <taxon>Pentapetalae</taxon>
        <taxon>asterids</taxon>
        <taxon>campanulids</taxon>
        <taxon>Asterales</taxon>
        <taxon>Asteraceae</taxon>
        <taxon>Cichorioideae</taxon>
        <taxon>Cichorieae</taxon>
        <taxon>Lactucinae</taxon>
        <taxon>Lactuca</taxon>
    </lineage>
</organism>
<evidence type="ECO:0000256" key="4">
    <source>
        <dbReference type="ARBA" id="ARBA00022786"/>
    </source>
</evidence>
<dbReference type="InterPro" id="IPR044513">
    <property type="entry name" value="BT1/2/3/4/5"/>
</dbReference>
<dbReference type="SUPFAM" id="SSF57933">
    <property type="entry name" value="TAZ domain"/>
    <property type="match status" value="1"/>
</dbReference>
<dbReference type="CDD" id="cd14733">
    <property type="entry name" value="BACK"/>
    <property type="match status" value="1"/>
</dbReference>
<keyword evidence="2" id="KW-0479">Metal-binding</keyword>
<dbReference type="Gene3D" id="1.25.40.420">
    <property type="match status" value="1"/>
</dbReference>
<dbReference type="FunFam" id="1.20.1020.10:FF:000007">
    <property type="entry name" value="BTB/POZ and TAZ domain-containing protein 2"/>
    <property type="match status" value="1"/>
</dbReference>
<dbReference type="GO" id="GO:0009725">
    <property type="term" value="P:response to hormone"/>
    <property type="evidence" value="ECO:0007669"/>
    <property type="project" value="UniProtKB-ARBA"/>
</dbReference>
<dbReference type="Proteomes" id="UP001177003">
    <property type="component" value="Chromosome 1"/>
</dbReference>
<keyword evidence="8" id="KW-1185">Reference proteome</keyword>
<dbReference type="GO" id="GO:0005516">
    <property type="term" value="F:calmodulin binding"/>
    <property type="evidence" value="ECO:0007669"/>
    <property type="project" value="UniProtKB-ARBA"/>
</dbReference>
<dbReference type="InterPro" id="IPR000197">
    <property type="entry name" value="Znf_TAZ"/>
</dbReference>
<dbReference type="Gene3D" id="1.20.1020.10">
    <property type="entry name" value="TAZ domain"/>
    <property type="match status" value="1"/>
</dbReference>
<dbReference type="Gene3D" id="3.30.710.10">
    <property type="entry name" value="Potassium Channel Kv1.1, Chain A"/>
    <property type="match status" value="1"/>
</dbReference>
<reference evidence="7" key="1">
    <citation type="submission" date="2023-04" db="EMBL/GenBank/DDBJ databases">
        <authorList>
            <person name="Vijverberg K."/>
            <person name="Xiong W."/>
            <person name="Schranz E."/>
        </authorList>
    </citation>
    <scope>NUCLEOTIDE SEQUENCE</scope>
</reference>
<keyword evidence="4" id="KW-0833">Ubl conjugation pathway</keyword>
<keyword evidence="5" id="KW-0862">Zinc</keyword>
<dbReference type="GO" id="GO:0008270">
    <property type="term" value="F:zinc ion binding"/>
    <property type="evidence" value="ECO:0007669"/>
    <property type="project" value="UniProtKB-KW"/>
</dbReference>
<dbReference type="SUPFAM" id="SSF54695">
    <property type="entry name" value="POZ domain"/>
    <property type="match status" value="1"/>
</dbReference>
<comment type="pathway">
    <text evidence="1">Protein modification; protein ubiquitination.</text>
</comment>
<dbReference type="FunFam" id="1.25.40.420:FF:000012">
    <property type="entry name" value="BTB/POZ and TAZ domain-containing protein 2"/>
    <property type="match status" value="1"/>
</dbReference>
<evidence type="ECO:0000256" key="5">
    <source>
        <dbReference type="ARBA" id="ARBA00022833"/>
    </source>
</evidence>
<name>A0AA35VED0_LACSI</name>
<sequence length="385" mass="43967">MCRSPVSPPHHESDHVSGGSVETIIYIITSGGRRIPALAKILASASPVLESIIDRPRKHRSSEKTIPILGVPCDAVEAFVRFIYSNRYSEEEMEKFGIHLLALSHVYLIPQLKAKCTKSLIERLTIENVVDTLQLARLCDAPDLYLKCMKLISNRFKVVEESEGWRFLQDNDPYLELEILKFMDESELRRKRTRKHLQEQSLYFQLSEAMDCLQHICTEGCTSVGPYDKEPSKNRAPCSKFSTCEGLQHSIKHFAICKKRVNGGCVRCKRMWQLFRLHSSICESPDSTCRVPLCRQFKIKEQQVKNKKEEARWKLLVRKVVAAKAISSLSLPMRKREQQEQPRSLRDAMNNHFSGNAKDGVVCTCGMFGVGLDGILLKRVLFVIE</sequence>
<dbReference type="InterPro" id="IPR035898">
    <property type="entry name" value="TAZ_dom_sf"/>
</dbReference>
<dbReference type="GO" id="GO:0005634">
    <property type="term" value="C:nucleus"/>
    <property type="evidence" value="ECO:0007669"/>
    <property type="project" value="TreeGrafter"/>
</dbReference>
<dbReference type="SMART" id="SM00225">
    <property type="entry name" value="BTB"/>
    <property type="match status" value="1"/>
</dbReference>
<dbReference type="SMART" id="SM00551">
    <property type="entry name" value="ZnF_TAZ"/>
    <property type="match status" value="1"/>
</dbReference>
<evidence type="ECO:0000259" key="6">
    <source>
        <dbReference type="PROSITE" id="PS50097"/>
    </source>
</evidence>
<dbReference type="PANTHER" id="PTHR46287:SF4">
    <property type="entry name" value="BTB_POZ AND TAZ DOMAIN-CONTAINING PROTEIN 2"/>
    <property type="match status" value="1"/>
</dbReference>